<evidence type="ECO:0000256" key="9">
    <source>
        <dbReference type="PROSITE-ProRule" id="PRU10007"/>
    </source>
</evidence>
<evidence type="ECO:0000256" key="2">
    <source>
        <dbReference type="ARBA" id="ARBA00023002"/>
    </source>
</evidence>
<evidence type="ECO:0000256" key="5">
    <source>
        <dbReference type="ARBA" id="ARBA00042470"/>
    </source>
</evidence>
<evidence type="ECO:0000256" key="6">
    <source>
        <dbReference type="ARBA" id="ARBA00042646"/>
    </source>
</evidence>
<dbReference type="InterPro" id="IPR051020">
    <property type="entry name" value="ALDH-related_metabolic_enz"/>
</dbReference>
<sequence>MGSGHEGGAGAPGGGEFYSPLYNPDTGAYRFLIDGEWRDSSSGQLVHNANPSKGNERCFGFQACTRDEVDAAYAGAKAAQRQWGQVPLNKRASILKAVAELMRQHHAPIADALIREIAKPKKDATTEAKRSADLIDYAAEEGCRSLAKGDMITSDSFPGAERDKLCMAHKVPLGVVLCIPPFNYPVNLSVSKIAPALIAGNACVVKPPTQGCVSALMMAQCFNEVPGLPRGLLQVVTGRGADIGDYMVEHPGANCVSFTGGDVGLSVSRKARMVPLQMELGGKDACIVFPDADLDLAATAIVKGGFSYSGQRCTAVKIVLAFAEIADALVDKVVEKTRELTVGAPEDDAQITAVVSAASADFIQGLVEDAVAKGATTRMEWRRESNLIWPVLVDDVTAEMRLCWEEPFGPVVPVVRVGTEEEALRYVNESKYGLQGCVFTRDIDRAIGMADRMETGTVQINGPPARGPDHFPFQGVKDSGIGSQGIVNSIEMMTKVKTTVINLAKPSYATA</sequence>
<dbReference type="Pfam" id="PF00171">
    <property type="entry name" value="Aldedh"/>
    <property type="match status" value="1"/>
</dbReference>
<evidence type="ECO:0000313" key="12">
    <source>
        <dbReference type="EMBL" id="CAD8515530.1"/>
    </source>
</evidence>
<dbReference type="PROSITE" id="PS00070">
    <property type="entry name" value="ALDEHYDE_DEHYDR_CYS"/>
    <property type="match status" value="1"/>
</dbReference>
<feature type="domain" description="Aldehyde dehydrogenase" evidence="11">
    <location>
        <begin position="37"/>
        <end position="498"/>
    </location>
</feature>
<evidence type="ECO:0000256" key="7">
    <source>
        <dbReference type="ARBA" id="ARBA00043052"/>
    </source>
</evidence>
<evidence type="ECO:0000256" key="8">
    <source>
        <dbReference type="ARBA" id="ARBA00049186"/>
    </source>
</evidence>
<dbReference type="PROSITE" id="PS00687">
    <property type="entry name" value="ALDEHYDE_DEHYDR_GLU"/>
    <property type="match status" value="1"/>
</dbReference>
<dbReference type="Gene3D" id="3.40.605.10">
    <property type="entry name" value="Aldehyde Dehydrogenase, Chain A, domain 1"/>
    <property type="match status" value="1"/>
</dbReference>
<dbReference type="InterPro" id="IPR029510">
    <property type="entry name" value="Ald_DH_CS_GLU"/>
</dbReference>
<evidence type="ECO:0000256" key="4">
    <source>
        <dbReference type="ARBA" id="ARBA00040853"/>
    </source>
</evidence>
<keyword evidence="2 10" id="KW-0560">Oxidoreductase</keyword>
<reference evidence="12" key="1">
    <citation type="submission" date="2021-01" db="EMBL/GenBank/DDBJ databases">
        <authorList>
            <person name="Corre E."/>
            <person name="Pelletier E."/>
            <person name="Niang G."/>
            <person name="Scheremetjew M."/>
            <person name="Finn R."/>
            <person name="Kale V."/>
            <person name="Holt S."/>
            <person name="Cochrane G."/>
            <person name="Meng A."/>
            <person name="Brown T."/>
            <person name="Cohen L."/>
        </authorList>
    </citation>
    <scope>NUCLEOTIDE SEQUENCE</scope>
    <source>
        <strain evidence="12">CCMP1723</strain>
    </source>
</reference>
<evidence type="ECO:0000256" key="3">
    <source>
        <dbReference type="ARBA" id="ARBA00038980"/>
    </source>
</evidence>
<dbReference type="InterPro" id="IPR016162">
    <property type="entry name" value="Ald_DH_N"/>
</dbReference>
<organism evidence="12">
    <name type="scientific">Micromonas pusilla</name>
    <name type="common">Picoplanktonic green alga</name>
    <name type="synonym">Chromulina pusilla</name>
    <dbReference type="NCBI Taxonomy" id="38833"/>
    <lineage>
        <taxon>Eukaryota</taxon>
        <taxon>Viridiplantae</taxon>
        <taxon>Chlorophyta</taxon>
        <taxon>Mamiellophyceae</taxon>
        <taxon>Mamiellales</taxon>
        <taxon>Mamiellaceae</taxon>
        <taxon>Micromonas</taxon>
    </lineage>
</organism>
<evidence type="ECO:0000256" key="1">
    <source>
        <dbReference type="ARBA" id="ARBA00009986"/>
    </source>
</evidence>
<proteinExistence type="inferred from homology"/>
<dbReference type="InterPro" id="IPR015590">
    <property type="entry name" value="Aldehyde_DH_dom"/>
</dbReference>
<dbReference type="AlphaFoldDB" id="A0A7S0IA39"/>
<dbReference type="InterPro" id="IPR016160">
    <property type="entry name" value="Ald_DH_CS_CYS"/>
</dbReference>
<dbReference type="GO" id="GO:0008886">
    <property type="term" value="F:glyceraldehyde-3-phosphate dehydrogenase (NADP+) (non-phosphorylating) activity"/>
    <property type="evidence" value="ECO:0007669"/>
    <property type="project" value="UniProtKB-EC"/>
</dbReference>
<feature type="active site" evidence="9">
    <location>
        <position position="279"/>
    </location>
</feature>
<protein>
    <recommendedName>
        <fullName evidence="4">NADP-dependent glyceraldehyde-3-phosphate dehydrogenase</fullName>
        <ecNumber evidence="3">1.2.1.9</ecNumber>
    </recommendedName>
    <alternativeName>
        <fullName evidence="5">Glyceraldehyde-3-phosphate dehydrogenase [NADP(+)]</fullName>
    </alternativeName>
    <alternativeName>
        <fullName evidence="6">Non-phosphorylating glyceraldehyde 3-phosphate dehydrogenase</fullName>
    </alternativeName>
    <alternativeName>
        <fullName evidence="7">Triosephosphate dehydrogenase</fullName>
    </alternativeName>
</protein>
<dbReference type="InterPro" id="IPR016163">
    <property type="entry name" value="Ald_DH_C"/>
</dbReference>
<dbReference type="InterPro" id="IPR016161">
    <property type="entry name" value="Ald_DH/histidinol_DH"/>
</dbReference>
<evidence type="ECO:0000259" key="11">
    <source>
        <dbReference type="Pfam" id="PF00171"/>
    </source>
</evidence>
<dbReference type="EC" id="1.2.1.9" evidence="3"/>
<dbReference type="EMBL" id="HBEQ01003803">
    <property type="protein sequence ID" value="CAD8515530.1"/>
    <property type="molecule type" value="Transcribed_RNA"/>
</dbReference>
<dbReference type="PANTHER" id="PTHR42991:SF1">
    <property type="entry name" value="ALDEHYDE DEHYDROGENASE"/>
    <property type="match status" value="1"/>
</dbReference>
<comment type="similarity">
    <text evidence="1 10">Belongs to the aldehyde dehydrogenase family.</text>
</comment>
<dbReference type="PANTHER" id="PTHR42991">
    <property type="entry name" value="ALDEHYDE DEHYDROGENASE"/>
    <property type="match status" value="1"/>
</dbReference>
<dbReference type="Gene3D" id="3.40.309.10">
    <property type="entry name" value="Aldehyde Dehydrogenase, Chain A, domain 2"/>
    <property type="match status" value="1"/>
</dbReference>
<dbReference type="GO" id="GO:0008911">
    <property type="term" value="F:lactaldehyde dehydrogenase (NAD+) activity"/>
    <property type="evidence" value="ECO:0007669"/>
    <property type="project" value="TreeGrafter"/>
</dbReference>
<evidence type="ECO:0000256" key="10">
    <source>
        <dbReference type="RuleBase" id="RU003345"/>
    </source>
</evidence>
<dbReference type="SUPFAM" id="SSF53720">
    <property type="entry name" value="ALDH-like"/>
    <property type="match status" value="1"/>
</dbReference>
<accession>A0A7S0IA39</accession>
<name>A0A7S0IA39_MICPS</name>
<comment type="catalytic activity">
    <reaction evidence="8">
        <text>D-glyceraldehyde 3-phosphate + NADP(+) + H2O = (2R)-3-phosphoglycerate + NADPH + 2 H(+)</text>
        <dbReference type="Rhea" id="RHEA:14669"/>
        <dbReference type="ChEBI" id="CHEBI:15377"/>
        <dbReference type="ChEBI" id="CHEBI:15378"/>
        <dbReference type="ChEBI" id="CHEBI:57783"/>
        <dbReference type="ChEBI" id="CHEBI:58272"/>
        <dbReference type="ChEBI" id="CHEBI:58349"/>
        <dbReference type="ChEBI" id="CHEBI:59776"/>
        <dbReference type="EC" id="1.2.1.9"/>
    </reaction>
</comment>
<gene>
    <name evidence="12" type="ORF">MCOM1403_LOCUS2955</name>
</gene>